<sequence length="310" mass="34717">MDLDWQNLIIVDNHLYSHQILRINYTTYDAHRNQDSINPRTCSDIMALSPHTQTDLDNDNNAHPYLYARVIGIFHARVHHIGPKSLDRMAKNIQFLWVRWYAFDGSIPSGFRAKCLPCIGFLQGDDPEAFGFVNPSDVLHASHIMSAYIYGQTSDILPHSICRRVNEKDVDWACYYVDIFADHDMFMRYCGNDVSHSNTWEFTQGLWAELLNALGLASDNTSTAESNSDAEGSREGNGSDAEDAEGAGISDLLTMAGDLASENSDAEIDSSVEDEDSDSSWQSNEDCGELNEPEEDDNFDEDGLFGYSTL</sequence>
<feature type="compositionally biased region" description="Acidic residues" evidence="1">
    <location>
        <begin position="286"/>
        <end position="303"/>
    </location>
</feature>
<name>A0A284RE45_ARMOS</name>
<protein>
    <submittedName>
        <fullName evidence="2">Uncharacterized protein</fullName>
    </submittedName>
</protein>
<keyword evidence="3" id="KW-1185">Reference proteome</keyword>
<reference evidence="3" key="1">
    <citation type="journal article" date="2017" name="Nat. Ecol. Evol.">
        <title>Genome expansion and lineage-specific genetic innovations in the forest pathogenic fungi Armillaria.</title>
        <authorList>
            <person name="Sipos G."/>
            <person name="Prasanna A.N."/>
            <person name="Walter M.C."/>
            <person name="O'Connor E."/>
            <person name="Balint B."/>
            <person name="Krizsan K."/>
            <person name="Kiss B."/>
            <person name="Hess J."/>
            <person name="Varga T."/>
            <person name="Slot J."/>
            <person name="Riley R."/>
            <person name="Boka B."/>
            <person name="Rigling D."/>
            <person name="Barry K."/>
            <person name="Lee J."/>
            <person name="Mihaltcheva S."/>
            <person name="LaButti K."/>
            <person name="Lipzen A."/>
            <person name="Waldron R."/>
            <person name="Moloney N.M."/>
            <person name="Sperisen C."/>
            <person name="Kredics L."/>
            <person name="Vagvoelgyi C."/>
            <person name="Patrignani A."/>
            <person name="Fitzpatrick D."/>
            <person name="Nagy I."/>
            <person name="Doyle S."/>
            <person name="Anderson J.B."/>
            <person name="Grigoriev I.V."/>
            <person name="Gueldener U."/>
            <person name="Muensterkoetter M."/>
            <person name="Nagy L.G."/>
        </authorList>
    </citation>
    <scope>NUCLEOTIDE SEQUENCE [LARGE SCALE GENOMIC DNA]</scope>
    <source>
        <strain evidence="3">C18/9</strain>
    </source>
</reference>
<dbReference type="STRING" id="47428.A0A284RE45"/>
<evidence type="ECO:0000313" key="3">
    <source>
        <dbReference type="Proteomes" id="UP000219338"/>
    </source>
</evidence>
<dbReference type="OrthoDB" id="2692094at2759"/>
<evidence type="ECO:0000256" key="1">
    <source>
        <dbReference type="SAM" id="MobiDB-lite"/>
    </source>
</evidence>
<feature type="compositionally biased region" description="Polar residues" evidence="1">
    <location>
        <begin position="219"/>
        <end position="230"/>
    </location>
</feature>
<organism evidence="2 3">
    <name type="scientific">Armillaria ostoyae</name>
    <name type="common">Armillaria root rot fungus</name>
    <dbReference type="NCBI Taxonomy" id="47428"/>
    <lineage>
        <taxon>Eukaryota</taxon>
        <taxon>Fungi</taxon>
        <taxon>Dikarya</taxon>
        <taxon>Basidiomycota</taxon>
        <taxon>Agaricomycotina</taxon>
        <taxon>Agaricomycetes</taxon>
        <taxon>Agaricomycetidae</taxon>
        <taxon>Agaricales</taxon>
        <taxon>Marasmiineae</taxon>
        <taxon>Physalacriaceae</taxon>
        <taxon>Armillaria</taxon>
    </lineage>
</organism>
<feature type="region of interest" description="Disordered" evidence="1">
    <location>
        <begin position="219"/>
        <end position="310"/>
    </location>
</feature>
<dbReference type="Proteomes" id="UP000219338">
    <property type="component" value="Unassembled WGS sequence"/>
</dbReference>
<dbReference type="EMBL" id="FUEG01000007">
    <property type="protein sequence ID" value="SJL07032.1"/>
    <property type="molecule type" value="Genomic_DNA"/>
</dbReference>
<evidence type="ECO:0000313" key="2">
    <source>
        <dbReference type="EMBL" id="SJL07032.1"/>
    </source>
</evidence>
<dbReference type="OMA" id="SHIMSAY"/>
<proteinExistence type="predicted"/>
<dbReference type="AlphaFoldDB" id="A0A284RE45"/>
<feature type="compositionally biased region" description="Acidic residues" evidence="1">
    <location>
        <begin position="264"/>
        <end position="278"/>
    </location>
</feature>
<accession>A0A284RE45</accession>
<gene>
    <name evidence="2" type="ORF">ARMOST_10375</name>
</gene>